<organism evidence="1 2">
    <name type="scientific">Candidatus Campylobacter infans</name>
    <dbReference type="NCBI Taxonomy" id="2561898"/>
    <lineage>
        <taxon>Bacteria</taxon>
        <taxon>Pseudomonadati</taxon>
        <taxon>Campylobacterota</taxon>
        <taxon>Epsilonproteobacteria</taxon>
        <taxon>Campylobacterales</taxon>
        <taxon>Campylobacteraceae</taxon>
        <taxon>Campylobacter</taxon>
    </lineage>
</organism>
<accession>A0A7H9CH27</accession>
<dbReference type="KEGG" id="cinf:CINF_0926"/>
<reference evidence="1 2" key="1">
    <citation type="submission" date="2020-02" db="EMBL/GenBank/DDBJ databases">
        <title>Complete genome sequence of the novel Campylobacter species Candidatus Campylobacter infans.</title>
        <authorList>
            <person name="Duim B."/>
            <person name="Zomer A."/>
            <person name="van der Graaf L."/>
            <person name="Wagenaar J."/>
        </authorList>
    </citation>
    <scope>NUCLEOTIDE SEQUENCE [LARGE SCALE GENOMIC DNA]</scope>
    <source>
        <strain evidence="1 2">19S00001</strain>
    </source>
</reference>
<evidence type="ECO:0000313" key="2">
    <source>
        <dbReference type="Proteomes" id="UP000509414"/>
    </source>
</evidence>
<keyword evidence="2" id="KW-1185">Reference proteome</keyword>
<dbReference type="RefSeq" id="WP_179974660.1">
    <property type="nucleotide sequence ID" value="NZ_CP049075.1"/>
</dbReference>
<name>A0A7H9CH27_9BACT</name>
<proteinExistence type="predicted"/>
<protein>
    <submittedName>
        <fullName evidence="1">Uncharacterized protein</fullName>
    </submittedName>
</protein>
<dbReference type="EMBL" id="CP049075">
    <property type="protein sequence ID" value="QLI05433.1"/>
    <property type="molecule type" value="Genomic_DNA"/>
</dbReference>
<gene>
    <name evidence="1" type="ORF">CINF_0926</name>
</gene>
<dbReference type="Proteomes" id="UP000509414">
    <property type="component" value="Chromosome"/>
</dbReference>
<evidence type="ECO:0000313" key="1">
    <source>
        <dbReference type="EMBL" id="QLI05433.1"/>
    </source>
</evidence>
<sequence>MIDGRGRVAENLASCVRARGFYKGVARGLRDLFLNNSWFVGFNKIKTLKFAFCLWLRIWRGLKFGRGLLLNNGVALKAEGVKSVALK</sequence>
<dbReference type="AlphaFoldDB" id="A0A7H9CH27"/>